<evidence type="ECO:0000256" key="1">
    <source>
        <dbReference type="SAM" id="MobiDB-lite"/>
    </source>
</evidence>
<organism evidence="2 3">
    <name type="scientific">Haloplanus salinus</name>
    <dbReference type="NCBI Taxonomy" id="1126245"/>
    <lineage>
        <taxon>Archaea</taxon>
        <taxon>Methanobacteriati</taxon>
        <taxon>Methanobacteriota</taxon>
        <taxon>Stenosarchaea group</taxon>
        <taxon>Halobacteria</taxon>
        <taxon>Halobacteriales</taxon>
        <taxon>Haloferacaceae</taxon>
        <taxon>Haloplanus</taxon>
    </lineage>
</organism>
<name>A0A368N8V4_9EURY</name>
<feature type="compositionally biased region" description="Basic and acidic residues" evidence="1">
    <location>
        <begin position="52"/>
        <end position="84"/>
    </location>
</feature>
<feature type="region of interest" description="Disordered" evidence="1">
    <location>
        <begin position="1"/>
        <end position="84"/>
    </location>
</feature>
<evidence type="ECO:0000313" key="2">
    <source>
        <dbReference type="EMBL" id="RCU45974.1"/>
    </source>
</evidence>
<proteinExistence type="predicted"/>
<protein>
    <submittedName>
        <fullName evidence="2">Uncharacterized protein</fullName>
    </submittedName>
</protein>
<dbReference type="Proteomes" id="UP000252189">
    <property type="component" value="Unassembled WGS sequence"/>
</dbReference>
<reference evidence="2 3" key="1">
    <citation type="submission" date="2018-07" db="EMBL/GenBank/DDBJ databases">
        <title>Genome sequences of Haloplanus salinus JCM 18368T.</title>
        <authorList>
            <person name="Kim Y.B."/>
            <person name="Roh S.W."/>
        </authorList>
    </citation>
    <scope>NUCLEOTIDE SEQUENCE [LARGE SCALE GENOMIC DNA]</scope>
    <source>
        <strain evidence="2 3">JCM 18368</strain>
    </source>
</reference>
<feature type="compositionally biased region" description="Basic residues" evidence="1">
    <location>
        <begin position="7"/>
        <end position="31"/>
    </location>
</feature>
<keyword evidence="3" id="KW-1185">Reference proteome</keyword>
<comment type="caution">
    <text evidence="2">The sequence shown here is derived from an EMBL/GenBank/DDBJ whole genome shotgun (WGS) entry which is preliminary data.</text>
</comment>
<evidence type="ECO:0000313" key="3">
    <source>
        <dbReference type="Proteomes" id="UP000252189"/>
    </source>
</evidence>
<gene>
    <name evidence="2" type="ORF">DU504_00830</name>
</gene>
<accession>A0A368N8V4</accession>
<dbReference type="EMBL" id="QPHM01000001">
    <property type="protein sequence ID" value="RCU45974.1"/>
    <property type="molecule type" value="Genomic_DNA"/>
</dbReference>
<dbReference type="AlphaFoldDB" id="A0A368N8V4"/>
<sequence length="84" mass="9914">MGDVRGGRRRRLYRRGVQRHRRRRRHGRRVRPAGDRAGRRPTRTTSRNRGGRAGERPRRRAEPADRDGLGQVERPRRTGVDAER</sequence>